<name>A0A1Y3B0H4_EURMA</name>
<dbReference type="GO" id="GO:0008234">
    <property type="term" value="F:cysteine-type peptidase activity"/>
    <property type="evidence" value="ECO:0007669"/>
    <property type="project" value="UniProtKB-KW"/>
</dbReference>
<keyword evidence="3" id="KW-0378">Hydrolase</keyword>
<proteinExistence type="inferred from homology"/>
<evidence type="ECO:0000313" key="6">
    <source>
        <dbReference type="EMBL" id="OTF73136.1"/>
    </source>
</evidence>
<dbReference type="Gene3D" id="3.90.70.10">
    <property type="entry name" value="Cysteine proteinases"/>
    <property type="match status" value="1"/>
</dbReference>
<dbReference type="Pfam" id="PF00112">
    <property type="entry name" value="Peptidase_C1"/>
    <property type="match status" value="1"/>
</dbReference>
<comment type="similarity">
    <text evidence="1">Belongs to the peptidase C1 family.</text>
</comment>
<evidence type="ECO:0000256" key="4">
    <source>
        <dbReference type="ARBA" id="ARBA00022807"/>
    </source>
</evidence>
<organism evidence="6 7">
    <name type="scientific">Euroglyphus maynei</name>
    <name type="common">Mayne's house dust mite</name>
    <dbReference type="NCBI Taxonomy" id="6958"/>
    <lineage>
        <taxon>Eukaryota</taxon>
        <taxon>Metazoa</taxon>
        <taxon>Ecdysozoa</taxon>
        <taxon>Arthropoda</taxon>
        <taxon>Chelicerata</taxon>
        <taxon>Arachnida</taxon>
        <taxon>Acari</taxon>
        <taxon>Acariformes</taxon>
        <taxon>Sarcoptiformes</taxon>
        <taxon>Astigmata</taxon>
        <taxon>Psoroptidia</taxon>
        <taxon>Analgoidea</taxon>
        <taxon>Pyroglyphidae</taxon>
        <taxon>Pyroglyphinae</taxon>
        <taxon>Euroglyphus</taxon>
    </lineage>
</organism>
<keyword evidence="4" id="KW-0788">Thiol protease</keyword>
<evidence type="ECO:0000256" key="1">
    <source>
        <dbReference type="ARBA" id="ARBA00008455"/>
    </source>
</evidence>
<dbReference type="GO" id="GO:0006508">
    <property type="term" value="P:proteolysis"/>
    <property type="evidence" value="ECO:0007669"/>
    <property type="project" value="UniProtKB-KW"/>
</dbReference>
<feature type="non-terminal residue" evidence="6">
    <location>
        <position position="1"/>
    </location>
</feature>
<gene>
    <name evidence="6" type="ORF">BLA29_009596</name>
</gene>
<dbReference type="InterPro" id="IPR038765">
    <property type="entry name" value="Papain-like_cys_pep_sf"/>
</dbReference>
<evidence type="ECO:0000256" key="3">
    <source>
        <dbReference type="ARBA" id="ARBA00022801"/>
    </source>
</evidence>
<feature type="domain" description="Peptidase C1A papain C-terminal" evidence="5">
    <location>
        <begin position="35"/>
        <end position="253"/>
    </location>
</feature>
<reference evidence="6 7" key="1">
    <citation type="submission" date="2017-03" db="EMBL/GenBank/DDBJ databases">
        <title>Genome Survey of Euroglyphus maynei.</title>
        <authorList>
            <person name="Arlian L.G."/>
            <person name="Morgan M.S."/>
            <person name="Rider S.D."/>
        </authorList>
    </citation>
    <scope>NUCLEOTIDE SEQUENCE [LARGE SCALE GENOMIC DNA]</scope>
    <source>
        <strain evidence="6">Arlian Lab</strain>
        <tissue evidence="6">Whole body</tissue>
    </source>
</reference>
<dbReference type="InterPro" id="IPR000169">
    <property type="entry name" value="Pept_cys_AS"/>
</dbReference>
<comment type="caution">
    <text evidence="6">The sequence shown here is derived from an EMBL/GenBank/DDBJ whole genome shotgun (WGS) entry which is preliminary data.</text>
</comment>
<keyword evidence="2 6" id="KW-0645">Protease</keyword>
<accession>A0A1Y3B0H4</accession>
<dbReference type="SMART" id="SM00645">
    <property type="entry name" value="Pept_C1"/>
    <property type="match status" value="1"/>
</dbReference>
<dbReference type="InterPro" id="IPR013128">
    <property type="entry name" value="Peptidase_C1A"/>
</dbReference>
<dbReference type="CDD" id="cd02248">
    <property type="entry name" value="Peptidase_C1A"/>
    <property type="match status" value="1"/>
</dbReference>
<evidence type="ECO:0000259" key="5">
    <source>
        <dbReference type="SMART" id="SM00645"/>
    </source>
</evidence>
<dbReference type="InterPro" id="IPR000668">
    <property type="entry name" value="Peptidase_C1A_C"/>
</dbReference>
<dbReference type="SUPFAM" id="SSF54001">
    <property type="entry name" value="Cysteine proteinases"/>
    <property type="match status" value="1"/>
</dbReference>
<dbReference type="InterPro" id="IPR039417">
    <property type="entry name" value="Peptidase_C1A_papain-like"/>
</dbReference>
<dbReference type="Proteomes" id="UP000194236">
    <property type="component" value="Unassembled WGS sequence"/>
</dbReference>
<dbReference type="OrthoDB" id="6494439at2759"/>
<dbReference type="PROSITE" id="PS00639">
    <property type="entry name" value="THIOL_PROTEASE_HIS"/>
    <property type="match status" value="1"/>
</dbReference>
<sequence>DQQNNIRSDHDENENLSERTIEVPKKCLVKNRKKLPTKFDWRDSNVVTPVKFQGECGSCWAFTSIANIESAYLIHNKTNERHFDLSEQELLACAKHNGCKGGTGADAYKYMIKRDGIARETSLPYKAKVDECPKRLGKAATIEDYCLRGKYAKLNGRQERLTDEEIMFIVREFGPIYTTIHVDDSTLKHYKTGVYNNDNCSKQTNHAVTIVGWDERSWIIKNSWGRNWGEKGFFRMKRGKNICGINTYIMYALV</sequence>
<keyword evidence="7" id="KW-1185">Reference proteome</keyword>
<dbReference type="InterPro" id="IPR025660">
    <property type="entry name" value="Pept_his_AS"/>
</dbReference>
<dbReference type="PROSITE" id="PS00139">
    <property type="entry name" value="THIOL_PROTEASE_CYS"/>
    <property type="match status" value="1"/>
</dbReference>
<dbReference type="PRINTS" id="PR00705">
    <property type="entry name" value="PAPAIN"/>
</dbReference>
<dbReference type="EMBL" id="MUJZ01052960">
    <property type="protein sequence ID" value="OTF73136.1"/>
    <property type="molecule type" value="Genomic_DNA"/>
</dbReference>
<dbReference type="AlphaFoldDB" id="A0A1Y3B0H4"/>
<evidence type="ECO:0000313" key="7">
    <source>
        <dbReference type="Proteomes" id="UP000194236"/>
    </source>
</evidence>
<dbReference type="PANTHER" id="PTHR12411">
    <property type="entry name" value="CYSTEINE PROTEASE FAMILY C1-RELATED"/>
    <property type="match status" value="1"/>
</dbReference>
<protein>
    <submittedName>
        <fullName evidence="6">Group 1 mite allergen-like protein (Cysteine protease)</fullName>
    </submittedName>
</protein>
<evidence type="ECO:0000256" key="2">
    <source>
        <dbReference type="ARBA" id="ARBA00022670"/>
    </source>
</evidence>